<name>A0ABT5ZH03_9ACTN</name>
<keyword evidence="3" id="KW-1185">Reference proteome</keyword>
<evidence type="ECO:0000259" key="1">
    <source>
        <dbReference type="Pfam" id="PF17765"/>
    </source>
</evidence>
<dbReference type="Proteomes" id="UP001216579">
    <property type="component" value="Unassembled WGS sequence"/>
</dbReference>
<dbReference type="EMBL" id="JARJBC010000002">
    <property type="protein sequence ID" value="MDF3288278.1"/>
    <property type="molecule type" value="Genomic_DNA"/>
</dbReference>
<protein>
    <submittedName>
        <fullName evidence="2">Helix-turn-helix transcriptional regulator</fullName>
    </submittedName>
</protein>
<organism evidence="2 3">
    <name type="scientific">Streptomyces silvisoli</name>
    <dbReference type="NCBI Taxonomy" id="3034235"/>
    <lineage>
        <taxon>Bacteria</taxon>
        <taxon>Bacillati</taxon>
        <taxon>Actinomycetota</taxon>
        <taxon>Actinomycetes</taxon>
        <taxon>Kitasatosporales</taxon>
        <taxon>Streptomycetaceae</taxon>
        <taxon>Streptomyces</taxon>
    </lineage>
</organism>
<dbReference type="Gene3D" id="3.30.450.180">
    <property type="match status" value="1"/>
</dbReference>
<feature type="domain" description="MmyB-like transcription regulator ligand binding" evidence="1">
    <location>
        <begin position="108"/>
        <end position="273"/>
    </location>
</feature>
<dbReference type="Pfam" id="PF17765">
    <property type="entry name" value="MLTR_LBD"/>
    <property type="match status" value="1"/>
</dbReference>
<reference evidence="2 3" key="1">
    <citation type="submission" date="2023-03" db="EMBL/GenBank/DDBJ databases">
        <title>Draft genome sequence of Streptomyces sp. RB6PN23 isolated from peat swamp forest in Thailand.</title>
        <authorList>
            <person name="Klaysubun C."/>
            <person name="Duangmal K."/>
        </authorList>
    </citation>
    <scope>NUCLEOTIDE SEQUENCE [LARGE SCALE GENOMIC DNA]</scope>
    <source>
        <strain evidence="2 3">RB6PN23</strain>
    </source>
</reference>
<comment type="caution">
    <text evidence="2">The sequence shown here is derived from an EMBL/GenBank/DDBJ whole genome shotgun (WGS) entry which is preliminary data.</text>
</comment>
<evidence type="ECO:0000313" key="3">
    <source>
        <dbReference type="Proteomes" id="UP001216579"/>
    </source>
</evidence>
<evidence type="ECO:0000313" key="2">
    <source>
        <dbReference type="EMBL" id="MDF3288278.1"/>
    </source>
</evidence>
<accession>A0ABT5ZH03</accession>
<sequence length="291" mass="33541">MSVSTDVRRRELADFLRSRRERITPDQVGLPTGSRRRTPGLRREEVAQLSAVGVTWYTWLEQARDIQVSAQVLDAVARTLMLDPGERAHLFVLAGVSDPVPSKDCPTVTPSVRAAMEQLEPLPACVMNGRYDILAYNRVYGRLVADLDALPPEDRNVMWLVFTDPAWREAVVDRDEVMRRCTAQFRAGMGEYLAEPVWTHLVKRLERASEEFREIWREHEVAPPSNRPKRFLNSRVGLLNMEHTSMWLRPRSGTRMVVYTPLDEETRIRLERLRELAVTEGELRERVPVTV</sequence>
<dbReference type="InterPro" id="IPR041413">
    <property type="entry name" value="MLTR_LBD"/>
</dbReference>
<proteinExistence type="predicted"/>
<dbReference type="Pfam" id="PF13560">
    <property type="entry name" value="HTH_31"/>
    <property type="match status" value="1"/>
</dbReference>
<gene>
    <name evidence="2" type="ORF">P3G67_03345</name>
</gene>
<dbReference type="RefSeq" id="WP_269854078.1">
    <property type="nucleotide sequence ID" value="NZ_JARJBC010000002.1"/>
</dbReference>
<dbReference type="PANTHER" id="PTHR35010">
    <property type="entry name" value="BLL4672 PROTEIN-RELATED"/>
    <property type="match status" value="1"/>
</dbReference>
<dbReference type="PANTHER" id="PTHR35010:SF2">
    <property type="entry name" value="BLL4672 PROTEIN"/>
    <property type="match status" value="1"/>
</dbReference>